<sequence length="242" mass="27735">MNPFFSKRRIGGLEEMISSMVEKLCIRIEEFRKSGQPIPMRLAYMCLTTDVITKYSMARSWDHLESPDFSPTWCETIKATAGVGHFMKHFPWLFPVIRALPDRLVAVLNPGMLLLLDFQRSIERQIKEIMNRKGEDEQHYLVDGQPTIFHELLNSDLPPWEKSLERLWQEGQVVVGAGADTTANALSVTTFHLLDNPDKLQRLKSELATLMPDPYSPVKLRELAQLPYMVCSLAQCLFDPLT</sequence>
<dbReference type="Proteomes" id="UP001172680">
    <property type="component" value="Unassembled WGS sequence"/>
</dbReference>
<accession>A0ACC2YJ56</accession>
<organism evidence="1 2">
    <name type="scientific">Coniosporium tulheliwenetii</name>
    <dbReference type="NCBI Taxonomy" id="3383036"/>
    <lineage>
        <taxon>Eukaryota</taxon>
        <taxon>Fungi</taxon>
        <taxon>Dikarya</taxon>
        <taxon>Ascomycota</taxon>
        <taxon>Pezizomycotina</taxon>
        <taxon>Dothideomycetes</taxon>
        <taxon>Dothideomycetes incertae sedis</taxon>
        <taxon>Coniosporium</taxon>
    </lineage>
</organism>
<evidence type="ECO:0000313" key="1">
    <source>
        <dbReference type="EMBL" id="KAJ9635132.1"/>
    </source>
</evidence>
<protein>
    <submittedName>
        <fullName evidence="1">Uncharacterized protein</fullName>
    </submittedName>
</protein>
<dbReference type="EMBL" id="JAPDRP010000028">
    <property type="protein sequence ID" value="KAJ9635132.1"/>
    <property type="molecule type" value="Genomic_DNA"/>
</dbReference>
<gene>
    <name evidence="1" type="ORF">H2199_008618</name>
</gene>
<reference evidence="1" key="1">
    <citation type="submission" date="2022-10" db="EMBL/GenBank/DDBJ databases">
        <title>Culturing micro-colonial fungi from biological soil crusts in the Mojave desert and describing Neophaeococcomyces mojavensis, and introducing the new genera and species Taxawa tesnikishii.</title>
        <authorList>
            <person name="Kurbessoian T."/>
            <person name="Stajich J.E."/>
        </authorList>
    </citation>
    <scope>NUCLEOTIDE SEQUENCE</scope>
    <source>
        <strain evidence="1">JES_115</strain>
    </source>
</reference>
<keyword evidence="2" id="KW-1185">Reference proteome</keyword>
<name>A0ACC2YJ56_9PEZI</name>
<proteinExistence type="predicted"/>
<comment type="caution">
    <text evidence="1">The sequence shown here is derived from an EMBL/GenBank/DDBJ whole genome shotgun (WGS) entry which is preliminary data.</text>
</comment>
<evidence type="ECO:0000313" key="2">
    <source>
        <dbReference type="Proteomes" id="UP001172680"/>
    </source>
</evidence>